<proteinExistence type="predicted"/>
<accession>A0ACC2DDQ0</accession>
<name>A0ACC2DDQ0_DIPCM</name>
<sequence length="223" mass="24810">MGSTILLATLLAFSSAVFAALKYAATPDKVPLWWDFSGNPSLWVPKWLGLFLLPVLQLLIPFIVCFFVVRDKELGRQGGGSKHAATHIIVLPALFLFFVQNFSLLDAATSSSHDFHPRVLTASISIWLLIWLGYNLQYVEPNHTIGILTPWTLASKTNWQKTHAHAGWVFPIFGIVLLVVSVVAQLGIGFFIGTLILWLVPYAYIFIYSSLLSRDELSEPLLG</sequence>
<reference evidence="2" key="1">
    <citation type="journal article" date="2024" name="Proc. Natl. Acad. Sci. U.S.A.">
        <title>Extraordinary preservation of gene collinearity over three hundred million years revealed in homosporous lycophytes.</title>
        <authorList>
            <person name="Li C."/>
            <person name="Wickell D."/>
            <person name="Kuo L.Y."/>
            <person name="Chen X."/>
            <person name="Nie B."/>
            <person name="Liao X."/>
            <person name="Peng D."/>
            <person name="Ji J."/>
            <person name="Jenkins J."/>
            <person name="Williams M."/>
            <person name="Shu S."/>
            <person name="Plott C."/>
            <person name="Barry K."/>
            <person name="Rajasekar S."/>
            <person name="Grimwood J."/>
            <person name="Han X."/>
            <person name="Sun S."/>
            <person name="Hou Z."/>
            <person name="He W."/>
            <person name="Dai G."/>
            <person name="Sun C."/>
            <person name="Schmutz J."/>
            <person name="Leebens-Mack J.H."/>
            <person name="Li F.W."/>
            <person name="Wang L."/>
        </authorList>
    </citation>
    <scope>NUCLEOTIDE SEQUENCE [LARGE SCALE GENOMIC DNA]</scope>
    <source>
        <strain evidence="2">cv. PW_Plant_1</strain>
    </source>
</reference>
<protein>
    <submittedName>
        <fullName evidence="1">Uncharacterized protein</fullName>
    </submittedName>
</protein>
<dbReference type="EMBL" id="CM055097">
    <property type="protein sequence ID" value="KAJ7552449.1"/>
    <property type="molecule type" value="Genomic_DNA"/>
</dbReference>
<dbReference type="Proteomes" id="UP001162992">
    <property type="component" value="Chromosome 6"/>
</dbReference>
<evidence type="ECO:0000313" key="1">
    <source>
        <dbReference type="EMBL" id="KAJ7552449.1"/>
    </source>
</evidence>
<evidence type="ECO:0000313" key="2">
    <source>
        <dbReference type="Proteomes" id="UP001162992"/>
    </source>
</evidence>
<organism evidence="1 2">
    <name type="scientific">Diphasiastrum complanatum</name>
    <name type="common">Issler's clubmoss</name>
    <name type="synonym">Lycopodium complanatum</name>
    <dbReference type="NCBI Taxonomy" id="34168"/>
    <lineage>
        <taxon>Eukaryota</taxon>
        <taxon>Viridiplantae</taxon>
        <taxon>Streptophyta</taxon>
        <taxon>Embryophyta</taxon>
        <taxon>Tracheophyta</taxon>
        <taxon>Lycopodiopsida</taxon>
        <taxon>Lycopodiales</taxon>
        <taxon>Lycopodiaceae</taxon>
        <taxon>Lycopodioideae</taxon>
        <taxon>Diphasiastrum</taxon>
    </lineage>
</organism>
<gene>
    <name evidence="1" type="ORF">O6H91_06G055600</name>
</gene>
<keyword evidence="2" id="KW-1185">Reference proteome</keyword>
<comment type="caution">
    <text evidence="1">The sequence shown here is derived from an EMBL/GenBank/DDBJ whole genome shotgun (WGS) entry which is preliminary data.</text>
</comment>